<keyword evidence="2" id="KW-1185">Reference proteome</keyword>
<reference evidence="1 2" key="1">
    <citation type="submission" date="2019-03" db="EMBL/GenBank/DDBJ databases">
        <title>First draft genome of Liparis tanakae, snailfish: a comprehensive survey of snailfish specific genes.</title>
        <authorList>
            <person name="Kim W."/>
            <person name="Song I."/>
            <person name="Jeong J.-H."/>
            <person name="Kim D."/>
            <person name="Kim S."/>
            <person name="Ryu S."/>
            <person name="Song J.Y."/>
            <person name="Lee S.K."/>
        </authorList>
    </citation>
    <scope>NUCLEOTIDE SEQUENCE [LARGE SCALE GENOMIC DNA]</scope>
    <source>
        <tissue evidence="1">Muscle</tissue>
    </source>
</reference>
<comment type="caution">
    <text evidence="1">The sequence shown here is derived from an EMBL/GenBank/DDBJ whole genome shotgun (WGS) entry which is preliminary data.</text>
</comment>
<protein>
    <submittedName>
        <fullName evidence="1">Uncharacterized protein</fullName>
    </submittedName>
</protein>
<dbReference type="AlphaFoldDB" id="A0A4Z2EWX9"/>
<gene>
    <name evidence="1" type="ORF">EYF80_056705</name>
</gene>
<evidence type="ECO:0000313" key="2">
    <source>
        <dbReference type="Proteomes" id="UP000314294"/>
    </source>
</evidence>
<organism evidence="1 2">
    <name type="scientific">Liparis tanakae</name>
    <name type="common">Tanaka's snailfish</name>
    <dbReference type="NCBI Taxonomy" id="230148"/>
    <lineage>
        <taxon>Eukaryota</taxon>
        <taxon>Metazoa</taxon>
        <taxon>Chordata</taxon>
        <taxon>Craniata</taxon>
        <taxon>Vertebrata</taxon>
        <taxon>Euteleostomi</taxon>
        <taxon>Actinopterygii</taxon>
        <taxon>Neopterygii</taxon>
        <taxon>Teleostei</taxon>
        <taxon>Neoteleostei</taxon>
        <taxon>Acanthomorphata</taxon>
        <taxon>Eupercaria</taxon>
        <taxon>Perciformes</taxon>
        <taxon>Cottioidei</taxon>
        <taxon>Cottales</taxon>
        <taxon>Liparidae</taxon>
        <taxon>Liparis</taxon>
    </lineage>
</organism>
<sequence length="83" mass="9433">MLSVHWTDTLKSKYKVITPLHTDSLLETALRLKVTQKPGGVTRGRLKVGDGTSVRERALESLALERWRKSENNLATVEEEEEE</sequence>
<accession>A0A4Z2EWX9</accession>
<dbReference type="EMBL" id="SRLO01002349">
    <property type="protein sequence ID" value="TNN33130.1"/>
    <property type="molecule type" value="Genomic_DNA"/>
</dbReference>
<name>A0A4Z2EWX9_9TELE</name>
<evidence type="ECO:0000313" key="1">
    <source>
        <dbReference type="EMBL" id="TNN33130.1"/>
    </source>
</evidence>
<dbReference type="Proteomes" id="UP000314294">
    <property type="component" value="Unassembled WGS sequence"/>
</dbReference>
<proteinExistence type="predicted"/>